<dbReference type="GO" id="GO:0000428">
    <property type="term" value="C:DNA-directed RNA polymerase complex"/>
    <property type="evidence" value="ECO:0007669"/>
    <property type="project" value="UniProtKB-KW"/>
</dbReference>
<keyword evidence="1 3" id="KW-0240">DNA-directed RNA polymerase</keyword>
<comment type="catalytic activity">
    <reaction evidence="3">
        <text>RNA(n) + a ribonucleoside 5'-triphosphate = RNA(n+1) + diphosphate</text>
        <dbReference type="Rhea" id="RHEA:21248"/>
        <dbReference type="Rhea" id="RHEA-COMP:14527"/>
        <dbReference type="Rhea" id="RHEA-COMP:17342"/>
        <dbReference type="ChEBI" id="CHEBI:33019"/>
        <dbReference type="ChEBI" id="CHEBI:61557"/>
        <dbReference type="ChEBI" id="CHEBI:140395"/>
        <dbReference type="EC" id="2.7.7.6"/>
    </reaction>
</comment>
<dbReference type="GO" id="GO:0003899">
    <property type="term" value="F:DNA-directed RNA polymerase activity"/>
    <property type="evidence" value="ECO:0007669"/>
    <property type="project" value="UniProtKB-UniRule"/>
</dbReference>
<sequence length="93" mass="10354">MVKIRVLEEADDFMVFEVVGEDQSFLGMLTERLNGHDGVQYAGYRVEHPLTGVVSVSVKVDPRKTNPRKAVVEALGELKKLIAELESKAAELR</sequence>
<dbReference type="CDD" id="cd06927">
    <property type="entry name" value="RNAP_L"/>
    <property type="match status" value="1"/>
</dbReference>
<dbReference type="InterPro" id="IPR022905">
    <property type="entry name" value="Rpo11-like"/>
</dbReference>
<dbReference type="GO" id="GO:0005737">
    <property type="term" value="C:cytoplasm"/>
    <property type="evidence" value="ECO:0007669"/>
    <property type="project" value="UniProtKB-SubCell"/>
</dbReference>
<dbReference type="GO" id="GO:0046983">
    <property type="term" value="F:protein dimerization activity"/>
    <property type="evidence" value="ECO:0007669"/>
    <property type="project" value="InterPro"/>
</dbReference>
<dbReference type="HAMAP" id="MF_00261">
    <property type="entry name" value="RNApol_arch_Rpo11"/>
    <property type="match status" value="1"/>
</dbReference>
<comment type="subcellular location">
    <subcellularLocation>
        <location evidence="3">Cytoplasm</location>
    </subcellularLocation>
</comment>
<comment type="function">
    <text evidence="3">DNA-dependent RNA polymerase (RNAP) catalyzes the transcription of DNA into RNA using the four ribonucleoside triphosphates as substrates.</text>
</comment>
<dbReference type="GO" id="GO:0006351">
    <property type="term" value="P:DNA-templated transcription"/>
    <property type="evidence" value="ECO:0007669"/>
    <property type="project" value="UniProtKB-UniRule"/>
</dbReference>
<evidence type="ECO:0000256" key="3">
    <source>
        <dbReference type="HAMAP-Rule" id="MF_00261"/>
    </source>
</evidence>
<dbReference type="InterPro" id="IPR009025">
    <property type="entry name" value="RBP11-like_dimer"/>
</dbReference>
<organism evidence="5">
    <name type="scientific">Caldiarchaeum subterraneum</name>
    <dbReference type="NCBI Taxonomy" id="311458"/>
    <lineage>
        <taxon>Archaea</taxon>
        <taxon>Nitrososphaerota</taxon>
        <taxon>Candidatus Caldarchaeales</taxon>
        <taxon>Candidatus Caldarchaeaceae</taxon>
        <taxon>Candidatus Caldarchaeum</taxon>
    </lineage>
</organism>
<keyword evidence="3" id="KW-0808">Transferase</keyword>
<evidence type="ECO:0000256" key="2">
    <source>
        <dbReference type="ARBA" id="ARBA00023163"/>
    </source>
</evidence>
<evidence type="ECO:0000259" key="4">
    <source>
        <dbReference type="Pfam" id="PF13656"/>
    </source>
</evidence>
<comment type="similarity">
    <text evidence="3">Belongs to the archaeal Rpo11/eukaryotic RPB11/RPC19 RNA polymerase subunit family.</text>
</comment>
<gene>
    <name evidence="3" type="primary">rpo11</name>
    <name evidence="3" type="synonym">rpoL</name>
    <name evidence="5" type="ORF">ENM31_03755</name>
</gene>
<name>A0A7J3VTW9_CALS0</name>
<proteinExistence type="inferred from homology"/>
<evidence type="ECO:0000256" key="1">
    <source>
        <dbReference type="ARBA" id="ARBA00022478"/>
    </source>
</evidence>
<dbReference type="InterPro" id="IPR036603">
    <property type="entry name" value="RBP11-like"/>
</dbReference>
<dbReference type="AlphaFoldDB" id="A0A7J3VTW9"/>
<dbReference type="Gene3D" id="3.30.1360.10">
    <property type="entry name" value="RNA polymerase, RBP11-like subunit"/>
    <property type="match status" value="1"/>
</dbReference>
<comment type="subunit">
    <text evidence="3">Part of the RNA polymerase complex.</text>
</comment>
<feature type="domain" description="DNA-directed RNA polymerase RBP11-like dimerisation" evidence="4">
    <location>
        <begin position="15"/>
        <end position="87"/>
    </location>
</feature>
<dbReference type="EMBL" id="DRXH01000127">
    <property type="protein sequence ID" value="HHM44396.1"/>
    <property type="molecule type" value="Genomic_DNA"/>
</dbReference>
<reference evidence="5" key="1">
    <citation type="journal article" date="2020" name="mSystems">
        <title>Genome- and Community-Level Interaction Insights into Carbon Utilization and Element Cycling Functions of Hydrothermarchaeota in Hydrothermal Sediment.</title>
        <authorList>
            <person name="Zhou Z."/>
            <person name="Liu Y."/>
            <person name="Xu W."/>
            <person name="Pan J."/>
            <person name="Luo Z.H."/>
            <person name="Li M."/>
        </authorList>
    </citation>
    <scope>NUCLEOTIDE SEQUENCE [LARGE SCALE GENOMIC DNA]</scope>
    <source>
        <strain evidence="5">SpSt-1074</strain>
    </source>
</reference>
<dbReference type="Pfam" id="PF13656">
    <property type="entry name" value="RNA_pol_L_2"/>
    <property type="match status" value="1"/>
</dbReference>
<dbReference type="EC" id="2.7.7.6" evidence="3"/>
<keyword evidence="2 3" id="KW-0804">Transcription</keyword>
<keyword evidence="3" id="KW-0963">Cytoplasm</keyword>
<dbReference type="SUPFAM" id="SSF55257">
    <property type="entry name" value="RBP11-like subunits of RNA polymerase"/>
    <property type="match status" value="1"/>
</dbReference>
<comment type="caution">
    <text evidence="5">The sequence shown here is derived from an EMBL/GenBank/DDBJ whole genome shotgun (WGS) entry which is preliminary data.</text>
</comment>
<protein>
    <recommendedName>
        <fullName evidence="3">DNA-directed RNA polymerase subunit Rpo11</fullName>
        <ecNumber evidence="3">2.7.7.6</ecNumber>
    </recommendedName>
    <alternativeName>
        <fullName evidence="3">DNA-directed RNA polymerase subunit L</fullName>
    </alternativeName>
</protein>
<accession>A0A7J3VTW9</accession>
<evidence type="ECO:0000313" key="5">
    <source>
        <dbReference type="EMBL" id="HHM44396.1"/>
    </source>
</evidence>
<keyword evidence="3" id="KW-0548">Nucleotidyltransferase</keyword>